<dbReference type="EMBL" id="JBHSXX010000001">
    <property type="protein sequence ID" value="MFC6866987.1"/>
    <property type="molecule type" value="Genomic_DNA"/>
</dbReference>
<evidence type="ECO:0000313" key="2">
    <source>
        <dbReference type="EMBL" id="MFC6866987.1"/>
    </source>
</evidence>
<reference evidence="3" key="1">
    <citation type="journal article" date="2019" name="Int. J. Syst. Evol. Microbiol.">
        <title>The Global Catalogue of Microorganisms (GCM) 10K type strain sequencing project: providing services to taxonomists for standard genome sequencing and annotation.</title>
        <authorList>
            <consortium name="The Broad Institute Genomics Platform"/>
            <consortium name="The Broad Institute Genome Sequencing Center for Infectious Disease"/>
            <person name="Wu L."/>
            <person name="Ma J."/>
        </authorList>
    </citation>
    <scope>NUCLEOTIDE SEQUENCE [LARGE SCALE GENOMIC DNA]</scope>
    <source>
        <strain evidence="3">KCTC 32255</strain>
    </source>
</reference>
<comment type="caution">
    <text evidence="2">The sequence shown here is derived from an EMBL/GenBank/DDBJ whole genome shotgun (WGS) entry which is preliminary data.</text>
</comment>
<protein>
    <submittedName>
        <fullName evidence="2">Uncharacterized protein</fullName>
    </submittedName>
</protein>
<feature type="region of interest" description="Disordered" evidence="1">
    <location>
        <begin position="1"/>
        <end position="46"/>
    </location>
</feature>
<feature type="compositionally biased region" description="Basic residues" evidence="1">
    <location>
        <begin position="37"/>
        <end position="46"/>
    </location>
</feature>
<proteinExistence type="predicted"/>
<accession>A0ABW2BXI1</accession>
<feature type="compositionally biased region" description="Low complexity" evidence="1">
    <location>
        <begin position="20"/>
        <end position="33"/>
    </location>
</feature>
<gene>
    <name evidence="2" type="ORF">ACFQGD_07495</name>
</gene>
<organism evidence="2 3">
    <name type="scientific">Haloechinothrix salitolerans</name>
    <dbReference type="NCBI Taxonomy" id="926830"/>
    <lineage>
        <taxon>Bacteria</taxon>
        <taxon>Bacillati</taxon>
        <taxon>Actinomycetota</taxon>
        <taxon>Actinomycetes</taxon>
        <taxon>Pseudonocardiales</taxon>
        <taxon>Pseudonocardiaceae</taxon>
        <taxon>Haloechinothrix</taxon>
    </lineage>
</organism>
<dbReference type="Proteomes" id="UP001596337">
    <property type="component" value="Unassembled WGS sequence"/>
</dbReference>
<dbReference type="RefSeq" id="WP_390221025.1">
    <property type="nucleotide sequence ID" value="NZ_JBHSXX010000001.1"/>
</dbReference>
<keyword evidence="3" id="KW-1185">Reference proteome</keyword>
<evidence type="ECO:0000256" key="1">
    <source>
        <dbReference type="SAM" id="MobiDB-lite"/>
    </source>
</evidence>
<sequence length="105" mass="10873">MPGTDRAAGCDSRQEPGQLHPAAHDSASATTADQVQHKRVPQRRGSTRGLLCCPGAEFDTPVSCPLGELGEGQGGDSGERLGVEQQEQAGDAIQVRALACAMQCS</sequence>
<evidence type="ECO:0000313" key="3">
    <source>
        <dbReference type="Proteomes" id="UP001596337"/>
    </source>
</evidence>
<name>A0ABW2BXI1_9PSEU</name>